<keyword evidence="2" id="KW-1185">Reference proteome</keyword>
<evidence type="ECO:0000313" key="1">
    <source>
        <dbReference type="EMBL" id="OAS13775.1"/>
    </source>
</evidence>
<dbReference type="EMBL" id="LYPB01000092">
    <property type="protein sequence ID" value="OAS13775.1"/>
    <property type="molecule type" value="Genomic_DNA"/>
</dbReference>
<gene>
    <name evidence="1" type="ORF">A8708_25390</name>
</gene>
<proteinExistence type="predicted"/>
<accession>A0A197ZXR2</accession>
<dbReference type="STRING" id="1850517.A8708_25390"/>
<dbReference type="Proteomes" id="UP000078454">
    <property type="component" value="Unassembled WGS sequence"/>
</dbReference>
<organism evidence="1 2">
    <name type="scientific">Paenibacillus oryzisoli</name>
    <dbReference type="NCBI Taxonomy" id="1850517"/>
    <lineage>
        <taxon>Bacteria</taxon>
        <taxon>Bacillati</taxon>
        <taxon>Bacillota</taxon>
        <taxon>Bacilli</taxon>
        <taxon>Bacillales</taxon>
        <taxon>Paenibacillaceae</taxon>
        <taxon>Paenibacillus</taxon>
    </lineage>
</organism>
<name>A0A197ZXR2_9BACL</name>
<sequence length="46" mass="5087">MMTVEDANKIIAFLSAAYFATSDPEAQKEFNRLANEVRKASGQPPQ</sequence>
<dbReference type="AlphaFoldDB" id="A0A197ZXR2"/>
<evidence type="ECO:0000313" key="2">
    <source>
        <dbReference type="Proteomes" id="UP000078454"/>
    </source>
</evidence>
<comment type="caution">
    <text evidence="1">The sequence shown here is derived from an EMBL/GenBank/DDBJ whole genome shotgun (WGS) entry which is preliminary data.</text>
</comment>
<dbReference type="OrthoDB" id="9794294at2"/>
<protein>
    <submittedName>
        <fullName evidence="1">N-acetylmuramoyl-L-alanine amidase</fullName>
    </submittedName>
</protein>
<dbReference type="RefSeq" id="WP_068670938.1">
    <property type="nucleotide sequence ID" value="NZ_LYPB01000092.1"/>
</dbReference>
<reference evidence="1 2" key="1">
    <citation type="submission" date="2016-05" db="EMBL/GenBank/DDBJ databases">
        <title>Paenibacillus sp. 1ZS3-15 nov., isolated from the rhizosphere soil.</title>
        <authorList>
            <person name="Zhang X.X."/>
            <person name="Zhang J."/>
        </authorList>
    </citation>
    <scope>NUCLEOTIDE SEQUENCE [LARGE SCALE GENOMIC DNA]</scope>
    <source>
        <strain evidence="1 2">1ZS3-15</strain>
    </source>
</reference>